<feature type="transmembrane region" description="Helical" evidence="2">
    <location>
        <begin position="20"/>
        <end position="39"/>
    </location>
</feature>
<dbReference type="SUPFAM" id="SSF103473">
    <property type="entry name" value="MFS general substrate transporter"/>
    <property type="match status" value="1"/>
</dbReference>
<organism evidence="3 4">
    <name type="scientific">Halorubrum tibetense</name>
    <dbReference type="NCBI Taxonomy" id="175631"/>
    <lineage>
        <taxon>Archaea</taxon>
        <taxon>Methanobacteriati</taxon>
        <taxon>Methanobacteriota</taxon>
        <taxon>Stenosarchaea group</taxon>
        <taxon>Halobacteria</taxon>
        <taxon>Halobacteriales</taxon>
        <taxon>Haloferacaceae</taxon>
        <taxon>Halorubrum</taxon>
    </lineage>
</organism>
<dbReference type="InterPro" id="IPR036259">
    <property type="entry name" value="MFS_trans_sf"/>
</dbReference>
<dbReference type="Gene3D" id="1.20.1250.20">
    <property type="entry name" value="MFS general substrate transporter like domains"/>
    <property type="match status" value="1"/>
</dbReference>
<dbReference type="EMBL" id="JBHSWW010000699">
    <property type="protein sequence ID" value="MFC6755311.1"/>
    <property type="molecule type" value="Genomic_DNA"/>
</dbReference>
<comment type="caution">
    <text evidence="3">The sequence shown here is derived from an EMBL/GenBank/DDBJ whole genome shotgun (WGS) entry which is preliminary data.</text>
</comment>
<name>A0ABD5SEH2_9EURY</name>
<feature type="region of interest" description="Disordered" evidence="1">
    <location>
        <begin position="72"/>
        <end position="93"/>
    </location>
</feature>
<feature type="compositionally biased region" description="Polar residues" evidence="1">
    <location>
        <begin position="72"/>
        <end position="86"/>
    </location>
</feature>
<feature type="transmembrane region" description="Helical" evidence="2">
    <location>
        <begin position="45"/>
        <end position="66"/>
    </location>
</feature>
<proteinExistence type="predicted"/>
<dbReference type="RefSeq" id="WP_379784327.1">
    <property type="nucleotide sequence ID" value="NZ_JBHSWW010000699.1"/>
</dbReference>
<evidence type="ECO:0000256" key="2">
    <source>
        <dbReference type="SAM" id="Phobius"/>
    </source>
</evidence>
<protein>
    <recommendedName>
        <fullName evidence="5">MFS transporter</fullName>
    </recommendedName>
</protein>
<evidence type="ECO:0008006" key="5">
    <source>
        <dbReference type="Google" id="ProtNLM"/>
    </source>
</evidence>
<reference evidence="3 4" key="1">
    <citation type="journal article" date="2019" name="Int. J. Syst. Evol. Microbiol.">
        <title>The Global Catalogue of Microorganisms (GCM) 10K type strain sequencing project: providing services to taxonomists for standard genome sequencing and annotation.</title>
        <authorList>
            <consortium name="The Broad Institute Genomics Platform"/>
            <consortium name="The Broad Institute Genome Sequencing Center for Infectious Disease"/>
            <person name="Wu L."/>
            <person name="Ma J."/>
        </authorList>
    </citation>
    <scope>NUCLEOTIDE SEQUENCE [LARGE SCALE GENOMIC DNA]</scope>
    <source>
        <strain evidence="3 4">CGMCC 1.3239</strain>
    </source>
</reference>
<feature type="non-terminal residue" evidence="3">
    <location>
        <position position="1"/>
    </location>
</feature>
<keyword evidence="2" id="KW-0472">Membrane</keyword>
<keyword evidence="2" id="KW-1133">Transmembrane helix</keyword>
<accession>A0ABD5SEH2</accession>
<evidence type="ECO:0000313" key="3">
    <source>
        <dbReference type="EMBL" id="MFC6755311.1"/>
    </source>
</evidence>
<gene>
    <name evidence="3" type="ORF">ACFQEU_17825</name>
</gene>
<sequence length="93" mass="10008">EVILFERSDPANYASDFSKIHFFQNLGVIAASFAVGYIVDGLGLVYTFAASFAGFAIALALFYTLFKTQSTTEPTDTSINANTNLELSGATHD</sequence>
<evidence type="ECO:0000313" key="4">
    <source>
        <dbReference type="Proteomes" id="UP001596442"/>
    </source>
</evidence>
<keyword evidence="4" id="KW-1185">Reference proteome</keyword>
<keyword evidence="2" id="KW-0812">Transmembrane</keyword>
<evidence type="ECO:0000256" key="1">
    <source>
        <dbReference type="SAM" id="MobiDB-lite"/>
    </source>
</evidence>
<dbReference type="AlphaFoldDB" id="A0ABD5SEH2"/>
<dbReference type="Proteomes" id="UP001596442">
    <property type="component" value="Unassembled WGS sequence"/>
</dbReference>